<sequence length="100" mass="11500">MEERKILVFFRATRCSEDGWDSLLFFRDFPLWTRSQTSQPSKADGEKEPRSYISIENMNGRNQAASRTCSLLTKAARLLNLKVIVSPELSDPHHRFRGGV</sequence>
<evidence type="ECO:0000313" key="1">
    <source>
        <dbReference type="EMBL" id="CAI5780130.1"/>
    </source>
</evidence>
<gene>
    <name evidence="1" type="ORF">PODLI_1B008474</name>
</gene>
<accession>A0AA35PBT3</accession>
<dbReference type="Proteomes" id="UP001178461">
    <property type="component" value="Chromosome 7"/>
</dbReference>
<dbReference type="EMBL" id="OX395132">
    <property type="protein sequence ID" value="CAI5780130.1"/>
    <property type="molecule type" value="Genomic_DNA"/>
</dbReference>
<protein>
    <submittedName>
        <fullName evidence="1">Uncharacterized protein</fullName>
    </submittedName>
</protein>
<proteinExistence type="predicted"/>
<name>A0AA35PBT3_9SAUR</name>
<dbReference type="AlphaFoldDB" id="A0AA35PBT3"/>
<keyword evidence="2" id="KW-1185">Reference proteome</keyword>
<organism evidence="1 2">
    <name type="scientific">Podarcis lilfordi</name>
    <name type="common">Lilford's wall lizard</name>
    <dbReference type="NCBI Taxonomy" id="74358"/>
    <lineage>
        <taxon>Eukaryota</taxon>
        <taxon>Metazoa</taxon>
        <taxon>Chordata</taxon>
        <taxon>Craniata</taxon>
        <taxon>Vertebrata</taxon>
        <taxon>Euteleostomi</taxon>
        <taxon>Lepidosauria</taxon>
        <taxon>Squamata</taxon>
        <taxon>Bifurcata</taxon>
        <taxon>Unidentata</taxon>
        <taxon>Episquamata</taxon>
        <taxon>Laterata</taxon>
        <taxon>Lacertibaenia</taxon>
        <taxon>Lacertidae</taxon>
        <taxon>Podarcis</taxon>
    </lineage>
</organism>
<evidence type="ECO:0000313" key="2">
    <source>
        <dbReference type="Proteomes" id="UP001178461"/>
    </source>
</evidence>
<reference evidence="1" key="1">
    <citation type="submission" date="2022-12" db="EMBL/GenBank/DDBJ databases">
        <authorList>
            <person name="Alioto T."/>
            <person name="Alioto T."/>
            <person name="Gomez Garrido J."/>
        </authorList>
    </citation>
    <scope>NUCLEOTIDE SEQUENCE</scope>
</reference>